<dbReference type="Proteomes" id="UP000594800">
    <property type="component" value="Chromosome"/>
</dbReference>
<accession>A0A7S9QCM0</accession>
<gene>
    <name evidence="1" type="ORF">I0K15_15815</name>
</gene>
<dbReference type="KEGG" id="poz:I0K15_15815"/>
<organism evidence="1 2">
    <name type="scientific">Pontivivens ytuae</name>
    <dbReference type="NCBI Taxonomy" id="2789856"/>
    <lineage>
        <taxon>Bacteria</taxon>
        <taxon>Pseudomonadati</taxon>
        <taxon>Pseudomonadota</taxon>
        <taxon>Alphaproteobacteria</taxon>
        <taxon>Rhodobacterales</taxon>
        <taxon>Paracoccaceae</taxon>
        <taxon>Pontivivens</taxon>
    </lineage>
</organism>
<evidence type="ECO:0000313" key="2">
    <source>
        <dbReference type="Proteomes" id="UP000594800"/>
    </source>
</evidence>
<proteinExistence type="predicted"/>
<evidence type="ECO:0008006" key="3">
    <source>
        <dbReference type="Google" id="ProtNLM"/>
    </source>
</evidence>
<dbReference type="RefSeq" id="WP_196102452.1">
    <property type="nucleotide sequence ID" value="NZ_CP064942.1"/>
</dbReference>
<dbReference type="PROSITE" id="PS51257">
    <property type="entry name" value="PROKAR_LIPOPROTEIN"/>
    <property type="match status" value="1"/>
</dbReference>
<name>A0A7S9QCM0_9RHOB</name>
<reference evidence="1 2" key="1">
    <citation type="submission" date="2020-11" db="EMBL/GenBank/DDBJ databases">
        <title>Description of Pontivivens ytuae sp. nov. isolated from deep sea sediment of Mariana Trench.</title>
        <authorList>
            <person name="Wang Z."/>
            <person name="Sun Q.-L."/>
            <person name="Xu X.-D."/>
            <person name="Tang Y.-Z."/>
            <person name="Zhang J."/>
        </authorList>
    </citation>
    <scope>NUCLEOTIDE SEQUENCE [LARGE SCALE GENOMIC DNA]</scope>
    <source>
        <strain evidence="1 2">MT2928</strain>
    </source>
</reference>
<dbReference type="EMBL" id="CP064942">
    <property type="protein sequence ID" value="QPH53241.1"/>
    <property type="molecule type" value="Genomic_DNA"/>
</dbReference>
<protein>
    <recommendedName>
        <fullName evidence="3">PBP domain-containing protein</fullName>
    </recommendedName>
</protein>
<keyword evidence="2" id="KW-1185">Reference proteome</keyword>
<dbReference type="AlphaFoldDB" id="A0A7S9QCM0"/>
<sequence length="178" mass="18812">MRILNGLLLSLGLLAGCDAFPPLALAPREGAVSLAGTSVLLPPENSALAFAEPMQHLLERNLRLRSVEATGSGEHAAMIALCANLPGAPDIVILTRSPALEEINRCERAGQAISADLIAFYAGGLRGAPAFSQLWIAFDPQALAANPAADRAVQALRYDFGTLIEGTEYQPYFTARRG</sequence>
<evidence type="ECO:0000313" key="1">
    <source>
        <dbReference type="EMBL" id="QPH53241.1"/>
    </source>
</evidence>